<evidence type="ECO:0000313" key="2">
    <source>
        <dbReference type="EMBL" id="CAB4129554.1"/>
    </source>
</evidence>
<name>A0A6J5L570_9CAUD</name>
<protein>
    <submittedName>
        <fullName evidence="2">Uncharacterized protein</fullName>
    </submittedName>
</protein>
<accession>A0A6J5L570</accession>
<organism evidence="2">
    <name type="scientific">uncultured Caudovirales phage</name>
    <dbReference type="NCBI Taxonomy" id="2100421"/>
    <lineage>
        <taxon>Viruses</taxon>
        <taxon>Duplodnaviria</taxon>
        <taxon>Heunggongvirae</taxon>
        <taxon>Uroviricota</taxon>
        <taxon>Caudoviricetes</taxon>
        <taxon>Peduoviridae</taxon>
        <taxon>Maltschvirus</taxon>
        <taxon>Maltschvirus maltsch</taxon>
    </lineage>
</organism>
<sequence length="69" mass="7291">MADELGFRQTYKQKGTITSGGGPAEAIEKGASGSHRDNNWKKGAAQAKTKAAGKVGPYTNVNEQFGSKY</sequence>
<gene>
    <name evidence="2" type="ORF">UFOVP118_89</name>
</gene>
<dbReference type="EMBL" id="LR796234">
    <property type="protein sequence ID" value="CAB4129554.1"/>
    <property type="molecule type" value="Genomic_DNA"/>
</dbReference>
<feature type="compositionally biased region" description="Polar residues" evidence="1">
    <location>
        <begin position="59"/>
        <end position="69"/>
    </location>
</feature>
<evidence type="ECO:0000256" key="1">
    <source>
        <dbReference type="SAM" id="MobiDB-lite"/>
    </source>
</evidence>
<feature type="compositionally biased region" description="Low complexity" evidence="1">
    <location>
        <begin position="41"/>
        <end position="54"/>
    </location>
</feature>
<proteinExistence type="predicted"/>
<reference evidence="2" key="1">
    <citation type="submission" date="2020-04" db="EMBL/GenBank/DDBJ databases">
        <authorList>
            <person name="Chiriac C."/>
            <person name="Salcher M."/>
            <person name="Ghai R."/>
            <person name="Kavagutti S V."/>
        </authorList>
    </citation>
    <scope>NUCLEOTIDE SEQUENCE</scope>
</reference>
<feature type="region of interest" description="Disordered" evidence="1">
    <location>
        <begin position="1"/>
        <end position="69"/>
    </location>
</feature>